<accession>A0AAV4ABL1</accession>
<organism evidence="1 2">
    <name type="scientific">Plakobranchus ocellatus</name>
    <dbReference type="NCBI Taxonomy" id="259542"/>
    <lineage>
        <taxon>Eukaryota</taxon>
        <taxon>Metazoa</taxon>
        <taxon>Spiralia</taxon>
        <taxon>Lophotrochozoa</taxon>
        <taxon>Mollusca</taxon>
        <taxon>Gastropoda</taxon>
        <taxon>Heterobranchia</taxon>
        <taxon>Euthyneura</taxon>
        <taxon>Panpulmonata</taxon>
        <taxon>Sacoglossa</taxon>
        <taxon>Placobranchoidea</taxon>
        <taxon>Plakobranchidae</taxon>
        <taxon>Plakobranchus</taxon>
    </lineage>
</organism>
<gene>
    <name evidence="1" type="ORF">PoB_003091700</name>
</gene>
<evidence type="ECO:0000313" key="2">
    <source>
        <dbReference type="Proteomes" id="UP000735302"/>
    </source>
</evidence>
<dbReference type="Proteomes" id="UP000735302">
    <property type="component" value="Unassembled WGS sequence"/>
</dbReference>
<name>A0AAV4ABL1_9GAST</name>
<proteinExistence type="predicted"/>
<sequence>MYLMMIVHRLNTDGTALEFAMAVLNFVPVMKGRVKNSLATLSDSVDIKFGQRYPLLYILLQVIENSTAQQTANVKALYTDQTGVRQEGLFY</sequence>
<dbReference type="AlphaFoldDB" id="A0AAV4ABL1"/>
<reference evidence="1 2" key="1">
    <citation type="journal article" date="2021" name="Elife">
        <title>Chloroplast acquisition without the gene transfer in kleptoplastic sea slugs, Plakobranchus ocellatus.</title>
        <authorList>
            <person name="Maeda T."/>
            <person name="Takahashi S."/>
            <person name="Yoshida T."/>
            <person name="Shimamura S."/>
            <person name="Takaki Y."/>
            <person name="Nagai Y."/>
            <person name="Toyoda A."/>
            <person name="Suzuki Y."/>
            <person name="Arimoto A."/>
            <person name="Ishii H."/>
            <person name="Satoh N."/>
            <person name="Nishiyama T."/>
            <person name="Hasebe M."/>
            <person name="Maruyama T."/>
            <person name="Minagawa J."/>
            <person name="Obokata J."/>
            <person name="Shigenobu S."/>
        </authorList>
    </citation>
    <scope>NUCLEOTIDE SEQUENCE [LARGE SCALE GENOMIC DNA]</scope>
</reference>
<dbReference type="EMBL" id="BLXT01003739">
    <property type="protein sequence ID" value="GFO04412.1"/>
    <property type="molecule type" value="Genomic_DNA"/>
</dbReference>
<comment type="caution">
    <text evidence="1">The sequence shown here is derived from an EMBL/GenBank/DDBJ whole genome shotgun (WGS) entry which is preliminary data.</text>
</comment>
<protein>
    <submittedName>
        <fullName evidence="1">Uncharacterized protein</fullName>
    </submittedName>
</protein>
<evidence type="ECO:0000313" key="1">
    <source>
        <dbReference type="EMBL" id="GFO04412.1"/>
    </source>
</evidence>
<keyword evidence="2" id="KW-1185">Reference proteome</keyword>